<sequence length="289" mass="31326">MATRVVVAGGDARDAWLCQFLENQGFTVEAWGFSAPGIAPYRESGEPVAIFIGPMTGIDADGSMKTMDGRVILTPDFLARMAHGGLIAAGLIAAPVTLWAKRYGLTTVEYRNQTTFMWLNTVPTAEGAIRAAIGRSGFTLYHRPVGILGFGRVGAILALRLQSYGSFVEVFDRSVEKRAMASAMGFPVHPLDPVWCPPLDGLFNTIPAPVITREWIDTTDPAWIIDLASLPGGLAKGLETDSHVMARYESYLGVPGHIAPRRAAEIIWETLASILQENAVKATVQRERN</sequence>
<dbReference type="InterPro" id="IPR029752">
    <property type="entry name" value="D-isomer_DH_CS1"/>
</dbReference>
<name>A0ABN5GYV3_9FIRM</name>
<accession>A0ABN5GYV3</accession>
<dbReference type="RefSeq" id="WP_103375475.1">
    <property type="nucleotide sequence ID" value="NZ_CP133983.1"/>
</dbReference>
<dbReference type="InterPro" id="IPR031629">
    <property type="entry name" value="DpaA_N"/>
</dbReference>
<gene>
    <name evidence="2" type="ORF">BXT84_06970</name>
</gene>
<reference evidence="2 3" key="1">
    <citation type="journal article" date="2019" name="Sci. Rep.">
        <title>Sulfobacillus thermotolerans: new insights into resistance and metabolic capacities of acidophilic chemolithotrophs.</title>
        <authorList>
            <person name="Panyushkina A.E."/>
            <person name="Babenko V.V."/>
            <person name="Nikitina A.S."/>
            <person name="Selezneva O.V."/>
            <person name="Tsaplina I.A."/>
            <person name="Letarova M.A."/>
            <person name="Kostryukova E.S."/>
            <person name="Letarov A.V."/>
        </authorList>
    </citation>
    <scope>NUCLEOTIDE SEQUENCE [LARGE SCALE GENOMIC DNA]</scope>
    <source>
        <strain evidence="2 3">Kr1</strain>
    </source>
</reference>
<evidence type="ECO:0000313" key="2">
    <source>
        <dbReference type="EMBL" id="AUW93717.1"/>
    </source>
</evidence>
<dbReference type="Pfam" id="PF16924">
    <property type="entry name" value="DpaA_N"/>
    <property type="match status" value="1"/>
</dbReference>
<protein>
    <submittedName>
        <fullName evidence="2">Hydroxyacid dehydrogenase</fullName>
    </submittedName>
</protein>
<feature type="domain" description="Dipicolinate synthase subunit A N-terminal" evidence="1">
    <location>
        <begin position="5"/>
        <end position="110"/>
    </location>
</feature>
<dbReference type="PROSITE" id="PS00065">
    <property type="entry name" value="D_2_HYDROXYACID_DH_1"/>
    <property type="match status" value="1"/>
</dbReference>
<evidence type="ECO:0000313" key="3">
    <source>
        <dbReference type="Proteomes" id="UP000325292"/>
    </source>
</evidence>
<proteinExistence type="predicted"/>
<dbReference type="InterPro" id="IPR036291">
    <property type="entry name" value="NAD(P)-bd_dom_sf"/>
</dbReference>
<organism evidence="2 3">
    <name type="scientific">Sulfobacillus thermotolerans</name>
    <dbReference type="NCBI Taxonomy" id="338644"/>
    <lineage>
        <taxon>Bacteria</taxon>
        <taxon>Bacillati</taxon>
        <taxon>Bacillota</taxon>
        <taxon>Clostridia</taxon>
        <taxon>Eubacteriales</taxon>
        <taxon>Clostridiales Family XVII. Incertae Sedis</taxon>
        <taxon>Sulfobacillus</taxon>
    </lineage>
</organism>
<dbReference type="Gene3D" id="3.40.50.720">
    <property type="entry name" value="NAD(P)-binding Rossmann-like Domain"/>
    <property type="match status" value="2"/>
</dbReference>
<evidence type="ECO:0000259" key="1">
    <source>
        <dbReference type="Pfam" id="PF16924"/>
    </source>
</evidence>
<dbReference type="EMBL" id="CP019454">
    <property type="protein sequence ID" value="AUW93717.1"/>
    <property type="molecule type" value="Genomic_DNA"/>
</dbReference>
<keyword evidence="3" id="KW-1185">Reference proteome</keyword>
<dbReference type="Proteomes" id="UP000325292">
    <property type="component" value="Chromosome"/>
</dbReference>
<dbReference type="SUPFAM" id="SSF51735">
    <property type="entry name" value="NAD(P)-binding Rossmann-fold domains"/>
    <property type="match status" value="1"/>
</dbReference>